<dbReference type="InterPro" id="IPR000847">
    <property type="entry name" value="LysR_HTH_N"/>
</dbReference>
<reference evidence="6 7" key="1">
    <citation type="submission" date="2019-09" db="EMBL/GenBank/DDBJ databases">
        <authorList>
            <person name="Depoorter E."/>
        </authorList>
    </citation>
    <scope>NUCLEOTIDE SEQUENCE [LARGE SCALE GENOMIC DNA]</scope>
    <source>
        <strain evidence="6">R-39750</strain>
    </source>
</reference>
<evidence type="ECO:0000256" key="1">
    <source>
        <dbReference type="ARBA" id="ARBA00009437"/>
    </source>
</evidence>
<evidence type="ECO:0000313" key="6">
    <source>
        <dbReference type="EMBL" id="VWC75977.1"/>
    </source>
</evidence>
<dbReference type="Pfam" id="PF00126">
    <property type="entry name" value="HTH_1"/>
    <property type="match status" value="1"/>
</dbReference>
<dbReference type="PANTHER" id="PTHR30346:SF28">
    <property type="entry name" value="HTH-TYPE TRANSCRIPTIONAL REGULATOR CYNR"/>
    <property type="match status" value="1"/>
</dbReference>
<proteinExistence type="inferred from homology"/>
<dbReference type="Pfam" id="PF03466">
    <property type="entry name" value="LysR_substrate"/>
    <property type="match status" value="1"/>
</dbReference>
<gene>
    <name evidence="6" type="ORF">BLA39750_00873</name>
</gene>
<evidence type="ECO:0000256" key="4">
    <source>
        <dbReference type="ARBA" id="ARBA00023163"/>
    </source>
</evidence>
<name>A0A6P2V4G3_BURL3</name>
<evidence type="ECO:0000313" key="7">
    <source>
        <dbReference type="Proteomes" id="UP000494110"/>
    </source>
</evidence>
<dbReference type="GO" id="GO:0032993">
    <property type="term" value="C:protein-DNA complex"/>
    <property type="evidence" value="ECO:0007669"/>
    <property type="project" value="TreeGrafter"/>
</dbReference>
<evidence type="ECO:0000259" key="5">
    <source>
        <dbReference type="PROSITE" id="PS50931"/>
    </source>
</evidence>
<dbReference type="EMBL" id="CABVQN010000003">
    <property type="protein sequence ID" value="VWC75977.1"/>
    <property type="molecule type" value="Genomic_DNA"/>
</dbReference>
<dbReference type="CDD" id="cd08414">
    <property type="entry name" value="PBP2_LTTR_aromatics_like"/>
    <property type="match status" value="1"/>
</dbReference>
<keyword evidence="3" id="KW-0238">DNA-binding</keyword>
<dbReference type="GO" id="GO:0003677">
    <property type="term" value="F:DNA binding"/>
    <property type="evidence" value="ECO:0007669"/>
    <property type="project" value="UniProtKB-KW"/>
</dbReference>
<dbReference type="InterPro" id="IPR036390">
    <property type="entry name" value="WH_DNA-bd_sf"/>
</dbReference>
<evidence type="ECO:0000256" key="3">
    <source>
        <dbReference type="ARBA" id="ARBA00023125"/>
    </source>
</evidence>
<dbReference type="PRINTS" id="PR00039">
    <property type="entry name" value="HTHLYSR"/>
</dbReference>
<dbReference type="Gene3D" id="3.40.190.10">
    <property type="entry name" value="Periplasmic binding protein-like II"/>
    <property type="match status" value="2"/>
</dbReference>
<keyword evidence="2" id="KW-0805">Transcription regulation</keyword>
<dbReference type="SUPFAM" id="SSF53850">
    <property type="entry name" value="Periplasmic binding protein-like II"/>
    <property type="match status" value="1"/>
</dbReference>
<organism evidence="6 7">
    <name type="scientific">Burkholderia lata (strain ATCC 17760 / DSM 23089 / LMG 22485 / NCIMB 9086 / R18194 / 383)</name>
    <dbReference type="NCBI Taxonomy" id="482957"/>
    <lineage>
        <taxon>Bacteria</taxon>
        <taxon>Pseudomonadati</taxon>
        <taxon>Pseudomonadota</taxon>
        <taxon>Betaproteobacteria</taxon>
        <taxon>Burkholderiales</taxon>
        <taxon>Burkholderiaceae</taxon>
        <taxon>Burkholderia</taxon>
        <taxon>Burkholderia cepacia complex</taxon>
    </lineage>
</organism>
<dbReference type="PANTHER" id="PTHR30346">
    <property type="entry name" value="TRANSCRIPTIONAL DUAL REGULATOR HCAR-RELATED"/>
    <property type="match status" value="1"/>
</dbReference>
<protein>
    <submittedName>
        <fullName evidence="6">LysR family transcriptional regulator</fullName>
    </submittedName>
</protein>
<dbReference type="PROSITE" id="PS50931">
    <property type="entry name" value="HTH_LYSR"/>
    <property type="match status" value="1"/>
</dbReference>
<comment type="similarity">
    <text evidence="1">Belongs to the LysR transcriptional regulatory family.</text>
</comment>
<dbReference type="GO" id="GO:0003700">
    <property type="term" value="F:DNA-binding transcription factor activity"/>
    <property type="evidence" value="ECO:0007669"/>
    <property type="project" value="InterPro"/>
</dbReference>
<dbReference type="Proteomes" id="UP000494110">
    <property type="component" value="Unassembled WGS sequence"/>
</dbReference>
<keyword evidence="4" id="KW-0804">Transcription</keyword>
<accession>A0A6P2V4G3</accession>
<dbReference type="AlphaFoldDB" id="A0A6P2V4G3"/>
<evidence type="ECO:0000256" key="2">
    <source>
        <dbReference type="ARBA" id="ARBA00023015"/>
    </source>
</evidence>
<feature type="domain" description="HTH lysR-type" evidence="5">
    <location>
        <begin position="1"/>
        <end position="58"/>
    </location>
</feature>
<dbReference type="FunFam" id="1.10.10.10:FF:000001">
    <property type="entry name" value="LysR family transcriptional regulator"/>
    <property type="match status" value="1"/>
</dbReference>
<dbReference type="InterPro" id="IPR036388">
    <property type="entry name" value="WH-like_DNA-bd_sf"/>
</dbReference>
<dbReference type="InterPro" id="IPR005119">
    <property type="entry name" value="LysR_subst-bd"/>
</dbReference>
<dbReference type="SUPFAM" id="SSF46785">
    <property type="entry name" value="Winged helix' DNA-binding domain"/>
    <property type="match status" value="1"/>
</dbReference>
<dbReference type="Gene3D" id="1.10.10.10">
    <property type="entry name" value="Winged helix-like DNA-binding domain superfamily/Winged helix DNA-binding domain"/>
    <property type="match status" value="1"/>
</dbReference>
<dbReference type="RefSeq" id="WP_175011030.1">
    <property type="nucleotide sequence ID" value="NZ_CABVQN010000003.1"/>
</dbReference>
<sequence>MELRQLKYFIAAAELGSISEASRSLYIAQPALTKQIQLLESEIGVPLLARLPRGVALTAAGKQFLAGAKRIIEEINLAKQQAVRASNGKIGNLSVGIAILHYLPPDVAATLKTFRDALPDVSISLRQVLSSPQIDMIRNGELDAGFLFFRPTSDESLRGLLFTKQRLVLAMPKEPSWTDNPPKRLSDLKGRNFVWFPRNATPLYHDQIIACFRKHGFVPNVVVEGIDNHALLTLVAAGMGCAVLPDLARGLALPQIEFVELEDLDLDMPLEFVWRADNDSPVLQQLIAIARDFAHGTGSSGRDVEPNAAV</sequence>